<dbReference type="AlphaFoldDB" id="A0A8T9C5S1"/>
<dbReference type="GO" id="GO:0005737">
    <property type="term" value="C:cytoplasm"/>
    <property type="evidence" value="ECO:0007669"/>
    <property type="project" value="TreeGrafter"/>
</dbReference>
<proteinExistence type="predicted"/>
<feature type="domain" description="Glutamine amidotransferase type-2" evidence="2">
    <location>
        <begin position="2"/>
        <end position="376"/>
    </location>
</feature>
<evidence type="ECO:0000259" key="2">
    <source>
        <dbReference type="PROSITE" id="PS51278"/>
    </source>
</evidence>
<dbReference type="InterPro" id="IPR017932">
    <property type="entry name" value="GATase_2_dom"/>
</dbReference>
<dbReference type="PROSITE" id="PS51278">
    <property type="entry name" value="GATASE_TYPE_2"/>
    <property type="match status" value="1"/>
</dbReference>
<dbReference type="SUPFAM" id="SSF56235">
    <property type="entry name" value="N-terminal nucleophile aminohydrolases (Ntn hydrolases)"/>
    <property type="match status" value="1"/>
</dbReference>
<protein>
    <submittedName>
        <fullName evidence="3">Putative glutamine amidotransferase DUG3</fullName>
    </submittedName>
</protein>
<name>A0A8T9C5S1_9HELO</name>
<dbReference type="PANTHER" id="PTHR43187">
    <property type="entry name" value="GLUTAMINE AMIDOTRANSFERASE DUG3-RELATED"/>
    <property type="match status" value="1"/>
</dbReference>
<sequence length="385" mass="41547">MCRWFAYISSSEPCLLEDVLVTPAHALSKQVHEHYLPKLLSHDPAVHAEHTTEAEITTRNRLFNVDGFGMAWYTATLSGFSPASTESSSTKPDLHPALYKTIQPPLHDSNFRSICSNTASKVVFAHIRAATATAITPTNNHPFTFGVHTIMHNGFISDFALIKRKMGEAMTQEAYSHIQGGTDTEHFAALFMSFLCPSSQAIPTPGDEGEGEVPAAWEQYHSPQELHAALSKTIAAVINIQTTLLGPKAQPSDLNIAVTDGKSLVACRFRNHATEQPPSLYYSSTAGVTLNRQYPDHPDGAKGPHGSGKGKSANGKKAVEGAEGHNPHAKKNAGEHGSHVIVASEPTTYKDAEWTLIEKNHVVLVGSGGKIEVEHMSYPGDGKTS</sequence>
<evidence type="ECO:0000256" key="1">
    <source>
        <dbReference type="SAM" id="MobiDB-lite"/>
    </source>
</evidence>
<dbReference type="EMBL" id="QGMK01000557">
    <property type="protein sequence ID" value="TVY81059.1"/>
    <property type="molecule type" value="Genomic_DNA"/>
</dbReference>
<keyword evidence="4" id="KW-1185">Reference proteome</keyword>
<dbReference type="GO" id="GO:0061672">
    <property type="term" value="C:glutathione hydrolase complex"/>
    <property type="evidence" value="ECO:0007669"/>
    <property type="project" value="TreeGrafter"/>
</dbReference>
<comment type="caution">
    <text evidence="3">The sequence shown here is derived from an EMBL/GenBank/DDBJ whole genome shotgun (WGS) entry which is preliminary data.</text>
</comment>
<evidence type="ECO:0000313" key="3">
    <source>
        <dbReference type="EMBL" id="TVY81059.1"/>
    </source>
</evidence>
<feature type="compositionally biased region" description="Basic and acidic residues" evidence="1">
    <location>
        <begin position="317"/>
        <end position="338"/>
    </location>
</feature>
<dbReference type="Proteomes" id="UP000469558">
    <property type="component" value="Unassembled WGS sequence"/>
</dbReference>
<dbReference type="GO" id="GO:0008242">
    <property type="term" value="F:omega peptidase activity"/>
    <property type="evidence" value="ECO:0007669"/>
    <property type="project" value="TreeGrafter"/>
</dbReference>
<dbReference type="OrthoDB" id="444432at2759"/>
<keyword evidence="3" id="KW-0315">Glutamine amidotransferase</keyword>
<organism evidence="3 4">
    <name type="scientific">Lachnellula suecica</name>
    <dbReference type="NCBI Taxonomy" id="602035"/>
    <lineage>
        <taxon>Eukaryota</taxon>
        <taxon>Fungi</taxon>
        <taxon>Dikarya</taxon>
        <taxon>Ascomycota</taxon>
        <taxon>Pezizomycotina</taxon>
        <taxon>Leotiomycetes</taxon>
        <taxon>Helotiales</taxon>
        <taxon>Lachnaceae</taxon>
        <taxon>Lachnellula</taxon>
    </lineage>
</organism>
<feature type="region of interest" description="Disordered" evidence="1">
    <location>
        <begin position="291"/>
        <end position="338"/>
    </location>
</feature>
<gene>
    <name evidence="3" type="primary">DUG3_1</name>
    <name evidence="3" type="ORF">LSUE1_G009224</name>
</gene>
<dbReference type="GO" id="GO:0006751">
    <property type="term" value="P:glutathione catabolic process"/>
    <property type="evidence" value="ECO:0007669"/>
    <property type="project" value="TreeGrafter"/>
</dbReference>
<accession>A0A8T9C5S1</accession>
<dbReference type="CDD" id="cd01908">
    <property type="entry name" value="YafJ"/>
    <property type="match status" value="1"/>
</dbReference>
<reference evidence="3 4" key="1">
    <citation type="submission" date="2018-05" db="EMBL/GenBank/DDBJ databases">
        <title>Genome sequencing and assembly of the regulated plant pathogen Lachnellula willkommii and related sister species for the development of diagnostic species identification markers.</title>
        <authorList>
            <person name="Giroux E."/>
            <person name="Bilodeau G."/>
        </authorList>
    </citation>
    <scope>NUCLEOTIDE SEQUENCE [LARGE SCALE GENOMIC DNA]</scope>
    <source>
        <strain evidence="3 4">CBS 268.59</strain>
    </source>
</reference>
<dbReference type="PANTHER" id="PTHR43187:SF1">
    <property type="entry name" value="GLUTAMINE AMIDOTRANSFERASE DUG3-RELATED"/>
    <property type="match status" value="1"/>
</dbReference>
<evidence type="ECO:0000313" key="4">
    <source>
        <dbReference type="Proteomes" id="UP000469558"/>
    </source>
</evidence>
<dbReference type="InterPro" id="IPR029055">
    <property type="entry name" value="Ntn_hydrolases_N"/>
</dbReference>
<dbReference type="InterPro" id="IPR052373">
    <property type="entry name" value="Gamma-glu_amide_hydrolase"/>
</dbReference>
<dbReference type="Gene3D" id="3.60.20.10">
    <property type="entry name" value="Glutamine Phosphoribosylpyrophosphate, subunit 1, domain 1"/>
    <property type="match status" value="1"/>
</dbReference>